<dbReference type="EMBL" id="CAKMRJ010005634">
    <property type="protein sequence ID" value="CAH1447885.1"/>
    <property type="molecule type" value="Genomic_DNA"/>
</dbReference>
<reference evidence="1 2" key="1">
    <citation type="submission" date="2022-01" db="EMBL/GenBank/DDBJ databases">
        <authorList>
            <person name="Xiong W."/>
            <person name="Schranz E."/>
        </authorList>
    </citation>
    <scope>NUCLEOTIDE SEQUENCE [LARGE SCALE GENOMIC DNA]</scope>
</reference>
<accession>A0AAU9PE97</accession>
<evidence type="ECO:0000313" key="1">
    <source>
        <dbReference type="EMBL" id="CAH1447885.1"/>
    </source>
</evidence>
<protein>
    <submittedName>
        <fullName evidence="1">Uncharacterized protein</fullName>
    </submittedName>
</protein>
<name>A0AAU9PE97_9ASTR</name>
<organism evidence="1 2">
    <name type="scientific">Lactuca virosa</name>
    <dbReference type="NCBI Taxonomy" id="75947"/>
    <lineage>
        <taxon>Eukaryota</taxon>
        <taxon>Viridiplantae</taxon>
        <taxon>Streptophyta</taxon>
        <taxon>Embryophyta</taxon>
        <taxon>Tracheophyta</taxon>
        <taxon>Spermatophyta</taxon>
        <taxon>Magnoliopsida</taxon>
        <taxon>eudicotyledons</taxon>
        <taxon>Gunneridae</taxon>
        <taxon>Pentapetalae</taxon>
        <taxon>asterids</taxon>
        <taxon>campanulids</taxon>
        <taxon>Asterales</taxon>
        <taxon>Asteraceae</taxon>
        <taxon>Cichorioideae</taxon>
        <taxon>Cichorieae</taxon>
        <taxon>Lactucinae</taxon>
        <taxon>Lactuca</taxon>
    </lineage>
</organism>
<dbReference type="Proteomes" id="UP001157418">
    <property type="component" value="Unassembled WGS sequence"/>
</dbReference>
<sequence>MFSKTRNSNFQIKSQNKICSLPYSLSSAASSLLSSTGPPAAVGAPPLEEATTTNLPGSATRVLIHTTFVNLGGNVENLEERGLRWIETSVILWNNHIHRSHKSITRRSSELVLDNFFTGFLQVSLCEDQAGIPSNIQFSRHDVQVI</sequence>
<proteinExistence type="predicted"/>
<evidence type="ECO:0000313" key="2">
    <source>
        <dbReference type="Proteomes" id="UP001157418"/>
    </source>
</evidence>
<dbReference type="AlphaFoldDB" id="A0AAU9PE97"/>
<keyword evidence="2" id="KW-1185">Reference proteome</keyword>
<gene>
    <name evidence="1" type="ORF">LVIROSA_LOCUS33460</name>
</gene>
<comment type="caution">
    <text evidence="1">The sequence shown here is derived from an EMBL/GenBank/DDBJ whole genome shotgun (WGS) entry which is preliminary data.</text>
</comment>